<dbReference type="Pfam" id="PF16266">
    <property type="entry name" value="DUF4919"/>
    <property type="match status" value="1"/>
</dbReference>
<dbReference type="Gene3D" id="1.25.40.10">
    <property type="entry name" value="Tetratricopeptide repeat domain"/>
    <property type="match status" value="1"/>
</dbReference>
<comment type="caution">
    <text evidence="3">The sequence shown here is derived from an EMBL/GenBank/DDBJ whole genome shotgun (WGS) entry which is preliminary data.</text>
</comment>
<dbReference type="RefSeq" id="WP_202001381.1">
    <property type="nucleotide sequence ID" value="NZ_JAERSF010000002.1"/>
</dbReference>
<proteinExistence type="predicted"/>
<feature type="chain" id="PRO_5045716355" evidence="2">
    <location>
        <begin position="22"/>
        <end position="279"/>
    </location>
</feature>
<dbReference type="SUPFAM" id="SSF48452">
    <property type="entry name" value="TPR-like"/>
    <property type="match status" value="1"/>
</dbReference>
<evidence type="ECO:0000256" key="1">
    <source>
        <dbReference type="SAM" id="MobiDB-lite"/>
    </source>
</evidence>
<reference evidence="3 4" key="1">
    <citation type="submission" date="2021-01" db="EMBL/GenBank/DDBJ databases">
        <title>Genome seq and assembly of Flavobacterium sp. GN10.</title>
        <authorList>
            <person name="Chhetri G."/>
        </authorList>
    </citation>
    <scope>NUCLEOTIDE SEQUENCE [LARGE SCALE GENOMIC DNA]</scope>
    <source>
        <strain evidence="3 4">GN10</strain>
    </source>
</reference>
<dbReference type="EMBL" id="JAERSF010000002">
    <property type="protein sequence ID" value="MBL0737384.1"/>
    <property type="molecule type" value="Genomic_DNA"/>
</dbReference>
<sequence>MIKKKYFLVCFVCFIVNLSSGQAPLPPPPPPQKAQKADLIYGDPDGKDNKKSQNSKAKTTRVKSNTKAIEENGFPKSAQKFNIAITESTNPSSVYYYKNIEALIRKGDTTAITAAQIISLTKYKIYSNTINPTNLDSLANKVYKLNEAKKYDEAITLAKEILNQSPNNITGHKELAFAYKKLGDTELANLHFSMMVKIINSIFKYGDGSRNSPYIFNNFFEGISVYEAKFGLYPQRTRLILTKEKILLAGYDSYHIMRFANLTHWFPLLKEGDYKVELN</sequence>
<dbReference type="Proteomes" id="UP000603728">
    <property type="component" value="Unassembled WGS sequence"/>
</dbReference>
<evidence type="ECO:0000256" key="2">
    <source>
        <dbReference type="SAM" id="SignalP"/>
    </source>
</evidence>
<dbReference type="InterPro" id="IPR011990">
    <property type="entry name" value="TPR-like_helical_dom_sf"/>
</dbReference>
<feature type="signal peptide" evidence="2">
    <location>
        <begin position="1"/>
        <end position="21"/>
    </location>
</feature>
<organism evidence="3 4">
    <name type="scientific">Flavobacterium tagetis</name>
    <dbReference type="NCBI Taxonomy" id="2801336"/>
    <lineage>
        <taxon>Bacteria</taxon>
        <taxon>Pseudomonadati</taxon>
        <taxon>Bacteroidota</taxon>
        <taxon>Flavobacteriia</taxon>
        <taxon>Flavobacteriales</taxon>
        <taxon>Flavobacteriaceae</taxon>
        <taxon>Flavobacterium</taxon>
    </lineage>
</organism>
<keyword evidence="4" id="KW-1185">Reference proteome</keyword>
<feature type="compositionally biased region" description="Polar residues" evidence="1">
    <location>
        <begin position="52"/>
        <end position="67"/>
    </location>
</feature>
<protein>
    <submittedName>
        <fullName evidence="3">DUF4919 domain-containing protein</fullName>
    </submittedName>
</protein>
<dbReference type="InterPro" id="IPR032578">
    <property type="entry name" value="DUF4919"/>
</dbReference>
<name>A0ABS1KD12_9FLAO</name>
<evidence type="ECO:0000313" key="3">
    <source>
        <dbReference type="EMBL" id="MBL0737384.1"/>
    </source>
</evidence>
<evidence type="ECO:0000313" key="4">
    <source>
        <dbReference type="Proteomes" id="UP000603728"/>
    </source>
</evidence>
<feature type="region of interest" description="Disordered" evidence="1">
    <location>
        <begin position="24"/>
        <end position="69"/>
    </location>
</feature>
<keyword evidence="2" id="KW-0732">Signal</keyword>
<accession>A0ABS1KD12</accession>
<gene>
    <name evidence="3" type="ORF">JI750_10830</name>
</gene>